<comment type="similarity">
    <text evidence="4">Belongs to the cyclin family.</text>
</comment>
<protein>
    <submittedName>
        <fullName evidence="7">CCNB protein</fullName>
    </submittedName>
</protein>
<dbReference type="InterPro" id="IPR004367">
    <property type="entry name" value="Cyclin_C-dom"/>
</dbReference>
<dbReference type="AlphaFoldDB" id="A0A836G7L6"/>
<dbReference type="CDD" id="cd20507">
    <property type="entry name" value="CYCLIN_CCNB1-like_rpt1"/>
    <property type="match status" value="1"/>
</dbReference>
<keyword evidence="1" id="KW-0132">Cell division</keyword>
<evidence type="ECO:0000256" key="1">
    <source>
        <dbReference type="ARBA" id="ARBA00022618"/>
    </source>
</evidence>
<dbReference type="Pfam" id="PF00134">
    <property type="entry name" value="Cyclin_N"/>
    <property type="match status" value="1"/>
</dbReference>
<keyword evidence="3" id="KW-0131">Cell cycle</keyword>
<keyword evidence="2 4" id="KW-0195">Cyclin</keyword>
<dbReference type="Pfam" id="PF02984">
    <property type="entry name" value="Cyclin_C"/>
    <property type="match status" value="1"/>
</dbReference>
<dbReference type="InterPro" id="IPR013763">
    <property type="entry name" value="Cyclin-like_dom"/>
</dbReference>
<feature type="non-terminal residue" evidence="7">
    <location>
        <position position="457"/>
    </location>
</feature>
<dbReference type="InterPro" id="IPR039361">
    <property type="entry name" value="Cyclin"/>
</dbReference>
<evidence type="ECO:0000313" key="8">
    <source>
        <dbReference type="Proteomes" id="UP000669903"/>
    </source>
</evidence>
<dbReference type="PANTHER" id="PTHR10177">
    <property type="entry name" value="CYCLINS"/>
    <property type="match status" value="1"/>
</dbReference>
<dbReference type="GO" id="GO:0005634">
    <property type="term" value="C:nucleus"/>
    <property type="evidence" value="ECO:0007669"/>
    <property type="project" value="UniProtKB-ARBA"/>
</dbReference>
<dbReference type="SMART" id="SM00385">
    <property type="entry name" value="CYCLIN"/>
    <property type="match status" value="2"/>
</dbReference>
<feature type="domain" description="Cyclin-like" evidence="5">
    <location>
        <begin position="225"/>
        <end position="310"/>
    </location>
</feature>
<dbReference type="Gene3D" id="1.10.472.10">
    <property type="entry name" value="Cyclin-like"/>
    <property type="match status" value="2"/>
</dbReference>
<dbReference type="PROSITE" id="PS00292">
    <property type="entry name" value="CYCLINS"/>
    <property type="match status" value="1"/>
</dbReference>
<feature type="domain" description="Cyclin C-terminal" evidence="6">
    <location>
        <begin position="319"/>
        <end position="442"/>
    </location>
</feature>
<gene>
    <name evidence="7" type="primary">Ccnb</name>
    <name evidence="7" type="ORF">G6Z76_0011747</name>
</gene>
<comment type="caution">
    <text evidence="7">The sequence shown here is derived from an EMBL/GenBank/DDBJ whole genome shotgun (WGS) entry which is preliminary data.</text>
</comment>
<dbReference type="GO" id="GO:0000278">
    <property type="term" value="P:mitotic cell cycle"/>
    <property type="evidence" value="ECO:0007669"/>
    <property type="project" value="UniProtKB-ARBA"/>
</dbReference>
<dbReference type="GO" id="GO:0051301">
    <property type="term" value="P:cell division"/>
    <property type="evidence" value="ECO:0007669"/>
    <property type="project" value="UniProtKB-KW"/>
</dbReference>
<sequence length="457" mass="52204">MVRPMKKGQVGDLLLKGRDGDLCLQRKQGPFCVIVTDYGDKKSDRYHGEHEINHANQENIKSIKPSVVVPSKGKRAVLGEISNKVNTLRGVEPIDRVSLLQRKKVPVSKRQVVKPNVNPPEKPPVQIVKPIVKTTSSSNVNNACNVVNVPATLVSQKREERNSFSTDLLKFEDIDEQDKNNPILVSLYTNDIHEYLRTLEIKFTIKKGYLAGQEITPKMRCVLIDWLVEVHQQFRLMQETLYLTIAIIDRFLQLFRSIDRKKLQLVGVTAMFIASKYEEMYSPDISDFVYITDKAYSKIDILNMEMLIVKTLDYSFGRPLPLHFLRRYSKAGKALPIHHTMAKYFLEESLVYYEMCHYPPSLIAAAAIYLAFLIIGNDEDDEGKVIWSDTLAYYSTYSKDDVLPAVHDIAAIITNAENSKYQAVRKKYVHVKHMKISIRPELKSPIMLSIAGKNNKS</sequence>
<evidence type="ECO:0000256" key="4">
    <source>
        <dbReference type="RuleBase" id="RU000383"/>
    </source>
</evidence>
<reference evidence="7" key="1">
    <citation type="submission" date="2020-03" db="EMBL/GenBank/DDBJ databases">
        <title>Relaxed selection underlies rapid genomic changes in the transitions from sociality to social parasitism in ants.</title>
        <authorList>
            <person name="Bi X."/>
        </authorList>
    </citation>
    <scope>NUCLEOTIDE SEQUENCE</scope>
    <source>
        <strain evidence="7">BGI-DK2014a</strain>
        <tissue evidence="7">Whole body</tissue>
    </source>
</reference>
<evidence type="ECO:0000259" key="5">
    <source>
        <dbReference type="SMART" id="SM00385"/>
    </source>
</evidence>
<dbReference type="InterPro" id="IPR048258">
    <property type="entry name" value="Cyclins_cyclin-box"/>
</dbReference>
<dbReference type="EMBL" id="JAANIC010002671">
    <property type="protein sequence ID" value="KAG5344050.1"/>
    <property type="molecule type" value="Genomic_DNA"/>
</dbReference>
<accession>A0A836G7L6</accession>
<dbReference type="SUPFAM" id="SSF47954">
    <property type="entry name" value="Cyclin-like"/>
    <property type="match status" value="2"/>
</dbReference>
<dbReference type="SMART" id="SM01332">
    <property type="entry name" value="Cyclin_C"/>
    <property type="match status" value="1"/>
</dbReference>
<evidence type="ECO:0000256" key="3">
    <source>
        <dbReference type="ARBA" id="ARBA00023306"/>
    </source>
</evidence>
<feature type="non-terminal residue" evidence="7">
    <location>
        <position position="1"/>
    </location>
</feature>
<feature type="domain" description="Cyclin-like" evidence="5">
    <location>
        <begin position="323"/>
        <end position="411"/>
    </location>
</feature>
<proteinExistence type="inferred from homology"/>
<evidence type="ECO:0000256" key="2">
    <source>
        <dbReference type="ARBA" id="ARBA00023127"/>
    </source>
</evidence>
<organism evidence="7 8">
    <name type="scientific">Acromyrmex charruanus</name>
    <dbReference type="NCBI Taxonomy" id="2715315"/>
    <lineage>
        <taxon>Eukaryota</taxon>
        <taxon>Metazoa</taxon>
        <taxon>Ecdysozoa</taxon>
        <taxon>Arthropoda</taxon>
        <taxon>Hexapoda</taxon>
        <taxon>Insecta</taxon>
        <taxon>Pterygota</taxon>
        <taxon>Neoptera</taxon>
        <taxon>Endopterygota</taxon>
        <taxon>Hymenoptera</taxon>
        <taxon>Apocrita</taxon>
        <taxon>Aculeata</taxon>
        <taxon>Formicoidea</taxon>
        <taxon>Formicidae</taxon>
        <taxon>Myrmicinae</taxon>
        <taxon>Acromyrmex</taxon>
    </lineage>
</organism>
<dbReference type="InterPro" id="IPR006671">
    <property type="entry name" value="Cyclin_N"/>
</dbReference>
<keyword evidence="8" id="KW-1185">Reference proteome</keyword>
<dbReference type="Proteomes" id="UP000669903">
    <property type="component" value="Unassembled WGS sequence"/>
</dbReference>
<name>A0A836G7L6_9HYME</name>
<dbReference type="FunFam" id="1.10.472.10:FF:000001">
    <property type="entry name" value="G2/mitotic-specific cyclin"/>
    <property type="match status" value="1"/>
</dbReference>
<dbReference type="InterPro" id="IPR036915">
    <property type="entry name" value="Cyclin-like_sf"/>
</dbReference>
<evidence type="ECO:0000259" key="6">
    <source>
        <dbReference type="SMART" id="SM01332"/>
    </source>
</evidence>
<evidence type="ECO:0000313" key="7">
    <source>
        <dbReference type="EMBL" id="KAG5344050.1"/>
    </source>
</evidence>